<feature type="compositionally biased region" description="Basic and acidic residues" evidence="1">
    <location>
        <begin position="352"/>
        <end position="362"/>
    </location>
</feature>
<keyword evidence="2" id="KW-1133">Transmembrane helix</keyword>
<feature type="transmembrane region" description="Helical" evidence="2">
    <location>
        <begin position="115"/>
        <end position="135"/>
    </location>
</feature>
<feature type="transmembrane region" description="Helical" evidence="2">
    <location>
        <begin position="37"/>
        <end position="56"/>
    </location>
</feature>
<evidence type="ECO:0000256" key="1">
    <source>
        <dbReference type="SAM" id="MobiDB-lite"/>
    </source>
</evidence>
<sequence length="369" mass="37439">MTSRREPAVLVAGLLTSVLWVGSAVLSDRVDVTVTGQTILAALLAGAVVVALTYLATRRLPPRTGTPAAFLGSWFAVVVGGAAGAVADVVADVTFPSPENPAFLLLTASFDGGSWGLAAGWLVGLVVVGTLGLTSRRDPASLPATRRARKPSRARAYPTVLVAGGVGALVWASVGAAGSWLVWHRSARGPVDLLAEVTSGAMAWRFTAGRTVVEPLEIGLAVLVGLVVAGGTWLATRRLPPRASRWSLVLAVWFVTIAASSVAAASRSVTAFAVGELRSTTLNLALSSVQASLFWPLVLGWSAGLAAALVYRATGGVPGGVPTADPAGSTPVDGDVEPVGTAGTIGATPGDDLPRSTLHTDAEEPAPVP</sequence>
<proteinExistence type="predicted"/>
<evidence type="ECO:0000256" key="2">
    <source>
        <dbReference type="SAM" id="Phobius"/>
    </source>
</evidence>
<feature type="transmembrane region" description="Helical" evidence="2">
    <location>
        <begin position="156"/>
        <end position="183"/>
    </location>
</feature>
<feature type="transmembrane region" description="Helical" evidence="2">
    <location>
        <begin position="68"/>
        <end position="95"/>
    </location>
</feature>
<name>A0A163PZ85_9CELL</name>
<feature type="region of interest" description="Disordered" evidence="1">
    <location>
        <begin position="322"/>
        <end position="369"/>
    </location>
</feature>
<evidence type="ECO:0000313" key="4">
    <source>
        <dbReference type="Proteomes" id="UP000076447"/>
    </source>
</evidence>
<reference evidence="3 4" key="1">
    <citation type="submission" date="2016-01" db="EMBL/GenBank/DDBJ databases">
        <title>Genome sequence of Oerskovia enterophila VJag, an agar and cellulose degrading bacterium.</title>
        <authorList>
            <person name="Poehlein A."/>
            <person name="Jag V."/>
            <person name="Bengelsdorf F."/>
            <person name="Duerre P."/>
            <person name="Daniel R."/>
        </authorList>
    </citation>
    <scope>NUCLEOTIDE SEQUENCE [LARGE SCALE GENOMIC DNA]</scope>
    <source>
        <strain evidence="3 4">VJag</strain>
    </source>
</reference>
<accession>A0A163PZ85</accession>
<protein>
    <submittedName>
        <fullName evidence="3">Uncharacterized protein</fullName>
    </submittedName>
</protein>
<evidence type="ECO:0000313" key="3">
    <source>
        <dbReference type="EMBL" id="KZM33659.1"/>
    </source>
</evidence>
<dbReference type="PATRIC" id="fig|43678.3.peg.3662"/>
<keyword evidence="2" id="KW-0472">Membrane</keyword>
<feature type="transmembrane region" description="Helical" evidence="2">
    <location>
        <begin position="248"/>
        <end position="273"/>
    </location>
</feature>
<feature type="transmembrane region" description="Helical" evidence="2">
    <location>
        <begin position="218"/>
        <end position="236"/>
    </location>
</feature>
<comment type="caution">
    <text evidence="3">The sequence shown here is derived from an EMBL/GenBank/DDBJ whole genome shotgun (WGS) entry which is preliminary data.</text>
</comment>
<keyword evidence="2" id="KW-0812">Transmembrane</keyword>
<dbReference type="EMBL" id="LRIE01000084">
    <property type="protein sequence ID" value="KZM33659.1"/>
    <property type="molecule type" value="Genomic_DNA"/>
</dbReference>
<dbReference type="AlphaFoldDB" id="A0A163PZ85"/>
<dbReference type="STRING" id="43678.OJAG_34980"/>
<organism evidence="3 4">
    <name type="scientific">Oerskovia enterophila</name>
    <dbReference type="NCBI Taxonomy" id="43678"/>
    <lineage>
        <taxon>Bacteria</taxon>
        <taxon>Bacillati</taxon>
        <taxon>Actinomycetota</taxon>
        <taxon>Actinomycetes</taxon>
        <taxon>Micrococcales</taxon>
        <taxon>Cellulomonadaceae</taxon>
        <taxon>Oerskovia</taxon>
    </lineage>
</organism>
<gene>
    <name evidence="3" type="ORF">OJAG_34980</name>
</gene>
<feature type="transmembrane region" description="Helical" evidence="2">
    <location>
        <begin position="293"/>
        <end position="311"/>
    </location>
</feature>
<dbReference type="Proteomes" id="UP000076447">
    <property type="component" value="Unassembled WGS sequence"/>
</dbReference>